<organism evidence="4 5">
    <name type="scientific">Pseudomonas neustonica</name>
    <dbReference type="NCBI Taxonomy" id="2487346"/>
    <lineage>
        <taxon>Bacteria</taxon>
        <taxon>Pseudomonadati</taxon>
        <taxon>Pseudomonadota</taxon>
        <taxon>Gammaproteobacteria</taxon>
        <taxon>Pseudomonadales</taxon>
        <taxon>Pseudomonadaceae</taxon>
        <taxon>Pseudomonas</taxon>
    </lineage>
</organism>
<feature type="domain" description="DUF4174" evidence="3">
    <location>
        <begin position="27"/>
        <end position="135"/>
    </location>
</feature>
<evidence type="ECO:0000256" key="1">
    <source>
        <dbReference type="ARBA" id="ARBA00022729"/>
    </source>
</evidence>
<accession>A0ABX9XFF5</accession>
<sequence>MKYLLTLFLCLFSVIAQSQERVMLNDLSSLKWQHRIIIVSEPQANERAAQVFEQKAAEIAERDVIWLVITGQAIQTNYAGDLSAGLRDTLLTQYALDDGETILIGKDGGTKVRLNTLDLNALFSAIDAMPMRQSEMRN</sequence>
<keyword evidence="1 2" id="KW-0732">Signal</keyword>
<evidence type="ECO:0000313" key="5">
    <source>
        <dbReference type="Proteomes" id="UP000275199"/>
    </source>
</evidence>
<comment type="caution">
    <text evidence="4">The sequence shown here is derived from an EMBL/GenBank/DDBJ whole genome shotgun (WGS) entry which is preliminary data.</text>
</comment>
<dbReference type="InterPro" id="IPR025232">
    <property type="entry name" value="DUF4174"/>
</dbReference>
<evidence type="ECO:0000259" key="3">
    <source>
        <dbReference type="Pfam" id="PF13778"/>
    </source>
</evidence>
<evidence type="ECO:0000256" key="2">
    <source>
        <dbReference type="SAM" id="SignalP"/>
    </source>
</evidence>
<feature type="signal peptide" evidence="2">
    <location>
        <begin position="1"/>
        <end position="18"/>
    </location>
</feature>
<protein>
    <submittedName>
        <fullName evidence="4">DUF4174 domain-containing protein</fullName>
    </submittedName>
</protein>
<dbReference type="Proteomes" id="UP000275199">
    <property type="component" value="Unassembled WGS sequence"/>
</dbReference>
<dbReference type="RefSeq" id="WP_123891335.1">
    <property type="nucleotide sequence ID" value="NZ_RKKU01000040.1"/>
</dbReference>
<name>A0ABX9XFF5_9PSED</name>
<reference evidence="4 5" key="1">
    <citation type="submission" date="2018-11" db="EMBL/GenBank/DDBJ databases">
        <authorList>
            <person name="Jang G.I."/>
            <person name="Hwang C.Y."/>
        </authorList>
    </citation>
    <scope>NUCLEOTIDE SEQUENCE [LARGE SCALE GENOMIC DNA]</scope>
    <source>
        <strain evidence="4 5">SSM26</strain>
    </source>
</reference>
<dbReference type="Pfam" id="PF13778">
    <property type="entry name" value="DUF4174"/>
    <property type="match status" value="1"/>
</dbReference>
<evidence type="ECO:0000313" key="4">
    <source>
        <dbReference type="EMBL" id="ROZ80634.1"/>
    </source>
</evidence>
<gene>
    <name evidence="4" type="ORF">EF096_19140</name>
</gene>
<feature type="chain" id="PRO_5046052625" evidence="2">
    <location>
        <begin position="19"/>
        <end position="138"/>
    </location>
</feature>
<dbReference type="EMBL" id="RKKU01000040">
    <property type="protein sequence ID" value="ROZ80634.1"/>
    <property type="molecule type" value="Genomic_DNA"/>
</dbReference>
<keyword evidence="5" id="KW-1185">Reference proteome</keyword>
<proteinExistence type="predicted"/>